<dbReference type="EC" id="1.15.1.1" evidence="8"/>
<comment type="function">
    <text evidence="7">Destroys radicals which are normally produced within the cells and which are toxic to biological systems. May play a role in favoring mycobacterial survival in phagocytes.</text>
</comment>
<dbReference type="InterPro" id="IPR001424">
    <property type="entry name" value="SOD_Cu_Zn_dom"/>
</dbReference>
<evidence type="ECO:0000256" key="6">
    <source>
        <dbReference type="ARBA" id="ARBA00023157"/>
    </source>
</evidence>
<dbReference type="InterPro" id="IPR036423">
    <property type="entry name" value="SOD-like_Cu/Zn_dom_sf"/>
</dbReference>
<reference evidence="11 12" key="1">
    <citation type="submission" date="2016-10" db="EMBL/GenBank/DDBJ databases">
        <authorList>
            <person name="de Groot N.N."/>
        </authorList>
    </citation>
    <scope>NUCLEOTIDE SEQUENCE [LARGE SCALE GENOMIC DNA]</scope>
    <source>
        <strain evidence="11 12">DSM 45514</strain>
    </source>
</reference>
<proteinExistence type="inferred from homology"/>
<dbReference type="PANTHER" id="PTHR10003">
    <property type="entry name" value="SUPEROXIDE DISMUTASE CU-ZN -RELATED"/>
    <property type="match status" value="1"/>
</dbReference>
<keyword evidence="8" id="KW-0560">Oxidoreductase</keyword>
<dbReference type="GO" id="GO:0005507">
    <property type="term" value="F:copper ion binding"/>
    <property type="evidence" value="ECO:0007669"/>
    <property type="project" value="InterPro"/>
</dbReference>
<comment type="similarity">
    <text evidence="1 8">Belongs to the Cu-Zn superoxide dismutase family.</text>
</comment>
<feature type="chain" id="PRO_5011649035" description="Superoxide dismutase [Cu-Zn]" evidence="9">
    <location>
        <begin position="24"/>
        <end position="190"/>
    </location>
</feature>
<dbReference type="Proteomes" id="UP000199387">
    <property type="component" value="Unassembled WGS sequence"/>
</dbReference>
<dbReference type="InterPro" id="IPR018152">
    <property type="entry name" value="SOD_Cu/Zn_BS"/>
</dbReference>
<keyword evidence="6" id="KW-1015">Disulfide bond</keyword>
<evidence type="ECO:0000256" key="9">
    <source>
        <dbReference type="SAM" id="SignalP"/>
    </source>
</evidence>
<keyword evidence="4 8" id="KW-0862">Zinc</keyword>
<dbReference type="InterPro" id="IPR024134">
    <property type="entry name" value="SOD_Cu/Zn_/chaperone"/>
</dbReference>
<evidence type="ECO:0000256" key="8">
    <source>
        <dbReference type="RuleBase" id="RU000393"/>
    </source>
</evidence>
<dbReference type="CDD" id="cd00305">
    <property type="entry name" value="Cu-Zn_Superoxide_Dismutase"/>
    <property type="match status" value="1"/>
</dbReference>
<evidence type="ECO:0000313" key="12">
    <source>
        <dbReference type="Proteomes" id="UP000199387"/>
    </source>
</evidence>
<evidence type="ECO:0000259" key="10">
    <source>
        <dbReference type="Pfam" id="PF00080"/>
    </source>
</evidence>
<keyword evidence="5 8" id="KW-0186">Copper</keyword>
<dbReference type="RefSeq" id="WP_245662274.1">
    <property type="nucleotide sequence ID" value="NZ_FMZA01000019.1"/>
</dbReference>
<dbReference type="FunFam" id="2.60.40.200:FF:000005">
    <property type="entry name" value="Superoxide dismutase [Cu-Zn]"/>
    <property type="match status" value="1"/>
</dbReference>
<dbReference type="Gene3D" id="2.60.40.200">
    <property type="entry name" value="Superoxide dismutase, copper/zinc binding domain"/>
    <property type="match status" value="1"/>
</dbReference>
<evidence type="ECO:0000256" key="3">
    <source>
        <dbReference type="ARBA" id="ARBA00022729"/>
    </source>
</evidence>
<protein>
    <recommendedName>
        <fullName evidence="8">Superoxide dismutase [Cu-Zn]</fullName>
        <ecNumber evidence="8">1.15.1.1</ecNumber>
    </recommendedName>
</protein>
<evidence type="ECO:0000256" key="4">
    <source>
        <dbReference type="ARBA" id="ARBA00022833"/>
    </source>
</evidence>
<dbReference type="Pfam" id="PF00080">
    <property type="entry name" value="Sod_Cu"/>
    <property type="match status" value="1"/>
</dbReference>
<dbReference type="SUPFAM" id="SSF49329">
    <property type="entry name" value="Cu,Zn superoxide dismutase-like"/>
    <property type="match status" value="1"/>
</dbReference>
<dbReference type="AlphaFoldDB" id="A0A1G6Q3Z9"/>
<organism evidence="11 12">
    <name type="scientific">Melghirimyces thermohalophilus</name>
    <dbReference type="NCBI Taxonomy" id="1236220"/>
    <lineage>
        <taxon>Bacteria</taxon>
        <taxon>Bacillati</taxon>
        <taxon>Bacillota</taxon>
        <taxon>Bacilli</taxon>
        <taxon>Bacillales</taxon>
        <taxon>Thermoactinomycetaceae</taxon>
        <taxon>Melghirimyces</taxon>
    </lineage>
</organism>
<evidence type="ECO:0000256" key="7">
    <source>
        <dbReference type="ARBA" id="ARBA00024900"/>
    </source>
</evidence>
<evidence type="ECO:0000256" key="1">
    <source>
        <dbReference type="ARBA" id="ARBA00010457"/>
    </source>
</evidence>
<evidence type="ECO:0000256" key="5">
    <source>
        <dbReference type="ARBA" id="ARBA00023008"/>
    </source>
</evidence>
<comment type="cofactor">
    <cofactor evidence="8">
        <name>Zn(2+)</name>
        <dbReference type="ChEBI" id="CHEBI:29105"/>
    </cofactor>
    <text evidence="8">Binds 1 zinc ion per subunit.</text>
</comment>
<comment type="cofactor">
    <cofactor evidence="8">
        <name>Cu cation</name>
        <dbReference type="ChEBI" id="CHEBI:23378"/>
    </cofactor>
    <text evidence="8">Binds 1 copper ion per subunit.</text>
</comment>
<dbReference type="PROSITE" id="PS00332">
    <property type="entry name" value="SOD_CU_ZN_2"/>
    <property type="match status" value="1"/>
</dbReference>
<comment type="catalytic activity">
    <reaction evidence="8">
        <text>2 superoxide + 2 H(+) = H2O2 + O2</text>
        <dbReference type="Rhea" id="RHEA:20696"/>
        <dbReference type="ChEBI" id="CHEBI:15378"/>
        <dbReference type="ChEBI" id="CHEBI:15379"/>
        <dbReference type="ChEBI" id="CHEBI:16240"/>
        <dbReference type="ChEBI" id="CHEBI:18421"/>
        <dbReference type="EC" id="1.15.1.1"/>
    </reaction>
</comment>
<feature type="domain" description="Superoxide dismutase copper/zinc binding" evidence="10">
    <location>
        <begin position="57"/>
        <end position="187"/>
    </location>
</feature>
<feature type="signal peptide" evidence="9">
    <location>
        <begin position="1"/>
        <end position="23"/>
    </location>
</feature>
<accession>A0A1G6Q3Z9</accession>
<dbReference type="GO" id="GO:0004784">
    <property type="term" value="F:superoxide dismutase activity"/>
    <property type="evidence" value="ECO:0007669"/>
    <property type="project" value="UniProtKB-EC"/>
</dbReference>
<keyword evidence="3 9" id="KW-0732">Signal</keyword>
<dbReference type="STRING" id="1236220.SAMN04488112_11946"/>
<keyword evidence="12" id="KW-1185">Reference proteome</keyword>
<gene>
    <name evidence="11" type="ORF">SAMN04488112_11946</name>
</gene>
<sequence length="190" mass="19919">MRWTMWTLSALLAVFPLAGCSQGTTTGPDSKEQQETEQQQTMTATAQLQNADGDQVGTATLTEGEDGVEIRLEAKDLKPGKHGFHIHETGTCEAPDFKSAGGHFNPEDKAHGVDNPQGSHVGDLPNLEIGSDGKGELTATAKGATLEEGKNSLLKEGGTALVIHAEPDDMKTDPAGDAGDRVACGVIQEK</sequence>
<name>A0A1G6Q3Z9_9BACL</name>
<evidence type="ECO:0000313" key="11">
    <source>
        <dbReference type="EMBL" id="SDC86367.1"/>
    </source>
</evidence>
<dbReference type="EMBL" id="FMZA01000019">
    <property type="protein sequence ID" value="SDC86367.1"/>
    <property type="molecule type" value="Genomic_DNA"/>
</dbReference>
<evidence type="ECO:0000256" key="2">
    <source>
        <dbReference type="ARBA" id="ARBA00022723"/>
    </source>
</evidence>
<keyword evidence="2 8" id="KW-0479">Metal-binding</keyword>